<keyword evidence="5" id="KW-0805">Transcription regulation</keyword>
<dbReference type="PROSITE" id="PS00688">
    <property type="entry name" value="SIGMA54_INTERACT_3"/>
    <property type="match status" value="1"/>
</dbReference>
<evidence type="ECO:0000256" key="5">
    <source>
        <dbReference type="ARBA" id="ARBA00023015"/>
    </source>
</evidence>
<feature type="modified residue" description="4-aspartylphosphate" evidence="8">
    <location>
        <position position="61"/>
    </location>
</feature>
<dbReference type="InterPro" id="IPR003593">
    <property type="entry name" value="AAA+_ATPase"/>
</dbReference>
<protein>
    <submittedName>
        <fullName evidence="11">DNA-binding transcriptional response regulator, NtrC family, contains REC, AAA-type ATPase, and a Fis-type DNA-binding domains</fullName>
    </submittedName>
</protein>
<keyword evidence="7" id="KW-0804">Transcription</keyword>
<dbReference type="Pfam" id="PF00072">
    <property type="entry name" value="Response_reg"/>
    <property type="match status" value="1"/>
</dbReference>
<evidence type="ECO:0000256" key="1">
    <source>
        <dbReference type="ARBA" id="ARBA00022553"/>
    </source>
</evidence>
<evidence type="ECO:0000256" key="6">
    <source>
        <dbReference type="ARBA" id="ARBA00023125"/>
    </source>
</evidence>
<organism evidence="11 12">
    <name type="scientific">Caldithrix abyssi DSM 13497</name>
    <dbReference type="NCBI Taxonomy" id="880073"/>
    <lineage>
        <taxon>Bacteria</taxon>
        <taxon>Pseudomonadati</taxon>
        <taxon>Calditrichota</taxon>
        <taxon>Calditrichia</taxon>
        <taxon>Calditrichales</taxon>
        <taxon>Calditrichaceae</taxon>
        <taxon>Caldithrix</taxon>
    </lineage>
</organism>
<dbReference type="GO" id="GO:0000160">
    <property type="term" value="P:phosphorelay signal transduction system"/>
    <property type="evidence" value="ECO:0007669"/>
    <property type="project" value="UniProtKB-KW"/>
</dbReference>
<dbReference type="GO" id="GO:0005524">
    <property type="term" value="F:ATP binding"/>
    <property type="evidence" value="ECO:0007669"/>
    <property type="project" value="UniProtKB-KW"/>
</dbReference>
<dbReference type="AlphaFoldDB" id="A0A1J1CFF5"/>
<dbReference type="InterPro" id="IPR025944">
    <property type="entry name" value="Sigma_54_int_dom_CS"/>
</dbReference>
<dbReference type="Gene3D" id="1.10.8.60">
    <property type="match status" value="1"/>
</dbReference>
<dbReference type="Gene3D" id="1.10.10.60">
    <property type="entry name" value="Homeodomain-like"/>
    <property type="match status" value="1"/>
</dbReference>
<dbReference type="SUPFAM" id="SSF46689">
    <property type="entry name" value="Homeodomain-like"/>
    <property type="match status" value="1"/>
</dbReference>
<dbReference type="InterPro" id="IPR025943">
    <property type="entry name" value="Sigma_54_int_dom_ATP-bd_2"/>
</dbReference>
<dbReference type="InterPro" id="IPR001789">
    <property type="entry name" value="Sig_transdc_resp-reg_receiver"/>
</dbReference>
<keyword evidence="1 8" id="KW-0597">Phosphoprotein</keyword>
<dbReference type="Gene3D" id="3.40.50.300">
    <property type="entry name" value="P-loop containing nucleotide triphosphate hydrolases"/>
    <property type="match status" value="1"/>
</dbReference>
<feature type="domain" description="Sigma-54 factor interaction" evidence="9">
    <location>
        <begin position="146"/>
        <end position="375"/>
    </location>
</feature>
<dbReference type="Pfam" id="PF25601">
    <property type="entry name" value="AAA_lid_14"/>
    <property type="match status" value="1"/>
</dbReference>
<evidence type="ECO:0000313" key="11">
    <source>
        <dbReference type="EMBL" id="APF20672.1"/>
    </source>
</evidence>
<dbReference type="PANTHER" id="PTHR32071">
    <property type="entry name" value="TRANSCRIPTIONAL REGULATORY PROTEIN"/>
    <property type="match status" value="1"/>
</dbReference>
<dbReference type="PROSITE" id="PS00675">
    <property type="entry name" value="SIGMA54_INTERACT_1"/>
    <property type="match status" value="1"/>
</dbReference>
<dbReference type="GO" id="GO:0043565">
    <property type="term" value="F:sequence-specific DNA binding"/>
    <property type="evidence" value="ECO:0007669"/>
    <property type="project" value="InterPro"/>
</dbReference>
<gene>
    <name evidence="11" type="ORF">Cabys_3927</name>
</gene>
<dbReference type="PROSITE" id="PS50045">
    <property type="entry name" value="SIGMA54_INTERACT_4"/>
    <property type="match status" value="1"/>
</dbReference>
<dbReference type="CDD" id="cd00009">
    <property type="entry name" value="AAA"/>
    <property type="match status" value="1"/>
</dbReference>
<keyword evidence="4" id="KW-0902">Two-component regulatory system</keyword>
<feature type="domain" description="Response regulatory" evidence="10">
    <location>
        <begin position="12"/>
        <end position="126"/>
    </location>
</feature>
<dbReference type="FunFam" id="3.40.50.300:FF:000006">
    <property type="entry name" value="DNA-binding transcriptional regulator NtrC"/>
    <property type="match status" value="1"/>
</dbReference>
<dbReference type="InterPro" id="IPR058031">
    <property type="entry name" value="AAA_lid_NorR"/>
</dbReference>
<dbReference type="FunFam" id="3.40.50.2300:FF:000018">
    <property type="entry name" value="DNA-binding transcriptional regulator NtrC"/>
    <property type="match status" value="1"/>
</dbReference>
<evidence type="ECO:0000256" key="7">
    <source>
        <dbReference type="ARBA" id="ARBA00023163"/>
    </source>
</evidence>
<name>A0A1J1CFF5_CALAY</name>
<dbReference type="SMART" id="SM00382">
    <property type="entry name" value="AAA"/>
    <property type="match status" value="1"/>
</dbReference>
<evidence type="ECO:0000256" key="4">
    <source>
        <dbReference type="ARBA" id="ARBA00023012"/>
    </source>
</evidence>
<keyword evidence="2" id="KW-0547">Nucleotide-binding</keyword>
<dbReference type="InterPro" id="IPR011006">
    <property type="entry name" value="CheY-like_superfamily"/>
</dbReference>
<evidence type="ECO:0000256" key="8">
    <source>
        <dbReference type="PROSITE-ProRule" id="PRU00169"/>
    </source>
</evidence>
<dbReference type="SUPFAM" id="SSF52172">
    <property type="entry name" value="CheY-like"/>
    <property type="match status" value="1"/>
</dbReference>
<reference evidence="11 12" key="1">
    <citation type="submission" date="2016-11" db="EMBL/GenBank/DDBJ databases">
        <title>Genomic analysis of Caldithrix abyssi and proposal of a novel bacterial phylum Caldithrichaeota.</title>
        <authorList>
            <person name="Kublanov I."/>
            <person name="Sigalova O."/>
            <person name="Gavrilov S."/>
            <person name="Lebedinsky A."/>
            <person name="Ivanova N."/>
            <person name="Daum C."/>
            <person name="Reddy T."/>
            <person name="Klenk H.P."/>
            <person name="Goker M."/>
            <person name="Reva O."/>
            <person name="Miroshnichenko M."/>
            <person name="Kyprides N."/>
            <person name="Woyke T."/>
            <person name="Gelfand M."/>
        </authorList>
    </citation>
    <scope>NUCLEOTIDE SEQUENCE [LARGE SCALE GENOMIC DNA]</scope>
    <source>
        <strain evidence="11 12">LF13</strain>
    </source>
</reference>
<dbReference type="InterPro" id="IPR002078">
    <property type="entry name" value="Sigma_54_int"/>
</dbReference>
<dbReference type="InterPro" id="IPR027417">
    <property type="entry name" value="P-loop_NTPase"/>
</dbReference>
<dbReference type="PANTHER" id="PTHR32071:SF57">
    <property type="entry name" value="C4-DICARBOXYLATE TRANSPORT TRANSCRIPTIONAL REGULATORY PROTEIN DCTD"/>
    <property type="match status" value="1"/>
</dbReference>
<evidence type="ECO:0000259" key="10">
    <source>
        <dbReference type="PROSITE" id="PS50110"/>
    </source>
</evidence>
<dbReference type="InterPro" id="IPR009057">
    <property type="entry name" value="Homeodomain-like_sf"/>
</dbReference>
<dbReference type="Pfam" id="PF00158">
    <property type="entry name" value="Sigma54_activat"/>
    <property type="match status" value="1"/>
</dbReference>
<keyword evidence="3" id="KW-0067">ATP-binding</keyword>
<dbReference type="Pfam" id="PF02954">
    <property type="entry name" value="HTH_8"/>
    <property type="match status" value="1"/>
</dbReference>
<accession>A0A1J1CFF5</accession>
<proteinExistence type="predicted"/>
<evidence type="ECO:0000313" key="12">
    <source>
        <dbReference type="Proteomes" id="UP000183868"/>
    </source>
</evidence>
<dbReference type="GO" id="GO:0006355">
    <property type="term" value="P:regulation of DNA-templated transcription"/>
    <property type="evidence" value="ECO:0007669"/>
    <property type="project" value="InterPro"/>
</dbReference>
<dbReference type="PRINTS" id="PR01590">
    <property type="entry name" value="HTHFIS"/>
</dbReference>
<dbReference type="KEGG" id="caby:Cabys_3927"/>
<dbReference type="Proteomes" id="UP000183868">
    <property type="component" value="Chromosome"/>
</dbReference>
<dbReference type="SMART" id="SM00448">
    <property type="entry name" value="REC"/>
    <property type="match status" value="1"/>
</dbReference>
<dbReference type="PROSITE" id="PS50110">
    <property type="entry name" value="RESPONSE_REGULATORY"/>
    <property type="match status" value="1"/>
</dbReference>
<keyword evidence="6 11" id="KW-0238">DNA-binding</keyword>
<dbReference type="EMBL" id="CP018099">
    <property type="protein sequence ID" value="APF20672.1"/>
    <property type="molecule type" value="Genomic_DNA"/>
</dbReference>
<dbReference type="InterPro" id="IPR025662">
    <property type="entry name" value="Sigma_54_int_dom_ATP-bd_1"/>
</dbReference>
<dbReference type="PROSITE" id="PS00676">
    <property type="entry name" value="SIGMA54_INTERACT_2"/>
    <property type="match status" value="1"/>
</dbReference>
<evidence type="ECO:0000259" key="9">
    <source>
        <dbReference type="PROSITE" id="PS50045"/>
    </source>
</evidence>
<evidence type="ECO:0000256" key="2">
    <source>
        <dbReference type="ARBA" id="ARBA00022741"/>
    </source>
</evidence>
<dbReference type="InterPro" id="IPR002197">
    <property type="entry name" value="HTH_Fis"/>
</dbReference>
<evidence type="ECO:0000256" key="3">
    <source>
        <dbReference type="ARBA" id="ARBA00022840"/>
    </source>
</evidence>
<dbReference type="SUPFAM" id="SSF52540">
    <property type="entry name" value="P-loop containing nucleoside triphosphate hydrolases"/>
    <property type="match status" value="1"/>
</dbReference>
<sequence length="456" mass="51711">MEEMKSKNLKPRLLVIDDDEAHREGMALLLEDEDYLVDQADSAESAMVLIRSNAYDLIITDYKMQKIDGMELLKIINDYDPMLKVIMVTGYGSIEHAVEALRLGAFDYMPKPIDPVKLKEVVRRAVQAQGWKQPERETIPMHFGEIVGQSRPIKQVAQQIRKIANIDVPVLIYGESGTGKELVARAIHQASDRRNGPFVAVNTGAIPRDLIISELFGHEKGAFTGASEARKGKFEEAHGGTLFLDEISTMDEATQIALLRVLEAQQIERVGSSRSIEIDVRIVAATNTELKELIEQGRFREDLYYRLNVYRIDLPPLHQRVSDVPLLVEFFIRQFNAKYDMQIEGISEEALNILQNYAWPGNVRELRNVVLNAMIQARNRIELKDLPPFVLNPGPEEIRLRAGMSLPDIERLSIVKTLKMVGGNKLKAAELLGISRKSLYNKIDDYNIKEEEYQSN</sequence>
<dbReference type="Gene3D" id="3.40.50.2300">
    <property type="match status" value="1"/>
</dbReference>